<keyword evidence="6" id="KW-1185">Reference proteome</keyword>
<dbReference type="Gene3D" id="3.40.630.30">
    <property type="match status" value="1"/>
</dbReference>
<dbReference type="GO" id="GO:0016746">
    <property type="term" value="F:acyltransferase activity"/>
    <property type="evidence" value="ECO:0007669"/>
    <property type="project" value="UniProtKB-KW"/>
</dbReference>
<feature type="domain" description="N-acetyltransferase" evidence="4">
    <location>
        <begin position="13"/>
        <end position="158"/>
    </location>
</feature>
<evidence type="ECO:0000256" key="1">
    <source>
        <dbReference type="ARBA" id="ARBA00022679"/>
    </source>
</evidence>
<feature type="region of interest" description="Disordered" evidence="3">
    <location>
        <begin position="148"/>
        <end position="167"/>
    </location>
</feature>
<protein>
    <submittedName>
        <fullName evidence="5">GNAT family N-acetyltransferase</fullName>
        <ecNumber evidence="5">2.3.-.-</ecNumber>
    </submittedName>
</protein>
<evidence type="ECO:0000256" key="3">
    <source>
        <dbReference type="SAM" id="MobiDB-lite"/>
    </source>
</evidence>
<evidence type="ECO:0000313" key="6">
    <source>
        <dbReference type="Proteomes" id="UP001596417"/>
    </source>
</evidence>
<dbReference type="SUPFAM" id="SSF55729">
    <property type="entry name" value="Acyl-CoA N-acyltransferases (Nat)"/>
    <property type="match status" value="1"/>
</dbReference>
<evidence type="ECO:0000259" key="4">
    <source>
        <dbReference type="PROSITE" id="PS51186"/>
    </source>
</evidence>
<dbReference type="PROSITE" id="PS51186">
    <property type="entry name" value="GNAT"/>
    <property type="match status" value="1"/>
</dbReference>
<dbReference type="CDD" id="cd04301">
    <property type="entry name" value="NAT_SF"/>
    <property type="match status" value="1"/>
</dbReference>
<name>A0ABD5YRL2_9EURY</name>
<evidence type="ECO:0000256" key="2">
    <source>
        <dbReference type="ARBA" id="ARBA00023315"/>
    </source>
</evidence>
<dbReference type="EC" id="2.3.-.-" evidence="5"/>
<dbReference type="Pfam" id="PF00583">
    <property type="entry name" value="Acetyltransf_1"/>
    <property type="match status" value="1"/>
</dbReference>
<keyword evidence="2 5" id="KW-0012">Acyltransferase</keyword>
<reference evidence="5 6" key="1">
    <citation type="journal article" date="2019" name="Int. J. Syst. Evol. Microbiol.">
        <title>The Global Catalogue of Microorganisms (GCM) 10K type strain sequencing project: providing services to taxonomists for standard genome sequencing and annotation.</title>
        <authorList>
            <consortium name="The Broad Institute Genomics Platform"/>
            <consortium name="The Broad Institute Genome Sequencing Center for Infectious Disease"/>
            <person name="Wu L."/>
            <person name="Ma J."/>
        </authorList>
    </citation>
    <scope>NUCLEOTIDE SEQUENCE [LARGE SCALE GENOMIC DNA]</scope>
    <source>
        <strain evidence="5 6">RDMS1</strain>
    </source>
</reference>
<accession>A0ABD5YRL2</accession>
<dbReference type="Proteomes" id="UP001596417">
    <property type="component" value="Unassembled WGS sequence"/>
</dbReference>
<dbReference type="InterPro" id="IPR016181">
    <property type="entry name" value="Acyl_CoA_acyltransferase"/>
</dbReference>
<dbReference type="PANTHER" id="PTHR43877">
    <property type="entry name" value="AMINOALKYLPHOSPHONATE N-ACETYLTRANSFERASE-RELATED-RELATED"/>
    <property type="match status" value="1"/>
</dbReference>
<proteinExistence type="predicted"/>
<dbReference type="InterPro" id="IPR000182">
    <property type="entry name" value="GNAT_dom"/>
</dbReference>
<dbReference type="InterPro" id="IPR050832">
    <property type="entry name" value="Bact_Acetyltransf"/>
</dbReference>
<dbReference type="RefSeq" id="WP_390205537.1">
    <property type="nucleotide sequence ID" value="NZ_JBHTAX010000001.1"/>
</dbReference>
<evidence type="ECO:0000313" key="5">
    <source>
        <dbReference type="EMBL" id="MFC7190283.1"/>
    </source>
</evidence>
<keyword evidence="1 5" id="KW-0808">Transferase</keyword>
<sequence length="331" mass="36240">MDVNSVSSVNHQLTIRPVRADDYEQVAAFTRNTWEERDSSDYIPHVFHDWIADDGDQKRTVVADAGEEIAGICQAVMLSSHEAWAQGMRVNPAFRGEGVSSALNEALFVWASEQGATVCRNMVFSWNAAGLGGSRSVGFEPITEFRWAHPTPEQDPDQDPEPEASTVTGAPFAISSELRVESDPAVAWSYWTDSAAREHLGGLALDLDESWALSELTRANLSRAADETSVFAVVGDEVRGMAYRTRTYERENDDGKTELFAEYGVGAWDDLAAARSLFAAISADAADVQADRTRVLIPETVQYVSDAAWLRAGISDEPDFVLGADLSAHRF</sequence>
<dbReference type="AlphaFoldDB" id="A0ABD5YRL2"/>
<comment type="caution">
    <text evidence="5">The sequence shown here is derived from an EMBL/GenBank/DDBJ whole genome shotgun (WGS) entry which is preliminary data.</text>
</comment>
<dbReference type="EMBL" id="JBHTAX010000001">
    <property type="protein sequence ID" value="MFC7190283.1"/>
    <property type="molecule type" value="Genomic_DNA"/>
</dbReference>
<organism evidence="5 6">
    <name type="scientific">Halocatena marina</name>
    <dbReference type="NCBI Taxonomy" id="2934937"/>
    <lineage>
        <taxon>Archaea</taxon>
        <taxon>Methanobacteriati</taxon>
        <taxon>Methanobacteriota</taxon>
        <taxon>Stenosarchaea group</taxon>
        <taxon>Halobacteria</taxon>
        <taxon>Halobacteriales</taxon>
        <taxon>Natronomonadaceae</taxon>
        <taxon>Halocatena</taxon>
    </lineage>
</organism>
<gene>
    <name evidence="5" type="ORF">ACFQL7_10745</name>
</gene>